<comment type="caution">
    <text evidence="3">The sequence shown here is derived from an EMBL/GenBank/DDBJ whole genome shotgun (WGS) entry which is preliminary data.</text>
</comment>
<dbReference type="InterPro" id="IPR003673">
    <property type="entry name" value="CoA-Trfase_fam_III"/>
</dbReference>
<evidence type="ECO:0000256" key="1">
    <source>
        <dbReference type="ARBA" id="ARBA00008383"/>
    </source>
</evidence>
<dbReference type="Proteomes" id="UP001287286">
    <property type="component" value="Unassembled WGS sequence"/>
</dbReference>
<dbReference type="KEGG" id="plj:28890001"/>
<dbReference type="Proteomes" id="UP000078340">
    <property type="component" value="Unassembled WGS sequence"/>
</dbReference>
<dbReference type="Gene3D" id="3.40.50.10540">
    <property type="entry name" value="Crotonobetainyl-coa:carnitine coa-transferase, domain 1"/>
    <property type="match status" value="1"/>
</dbReference>
<name>A0A179GK53_PURLI</name>
<gene>
    <name evidence="2" type="ORF">Purlil1_9528</name>
    <name evidence="3" type="ORF">VFPBJ_07971</name>
    <name evidence="4" type="ORF">VFPFJ_07878</name>
</gene>
<keyword evidence="6" id="KW-1185">Reference proteome</keyword>
<reference evidence="2" key="2">
    <citation type="submission" date="2023-11" db="EMBL/GenBank/DDBJ databases">
        <authorList>
            <person name="Beijen E."/>
            <person name="Ohm R.A."/>
        </authorList>
    </citation>
    <scope>NUCLEOTIDE SEQUENCE</scope>
    <source>
        <strain evidence="2">CBS 150709</strain>
    </source>
</reference>
<evidence type="ECO:0000313" key="6">
    <source>
        <dbReference type="Proteomes" id="UP001287286"/>
    </source>
</evidence>
<dbReference type="InterPro" id="IPR050509">
    <property type="entry name" value="CoA-transferase_III"/>
</dbReference>
<dbReference type="SUPFAM" id="SSF89796">
    <property type="entry name" value="CoA-transferase family III (CaiB/BaiF)"/>
    <property type="match status" value="1"/>
</dbReference>
<dbReference type="InterPro" id="IPR044855">
    <property type="entry name" value="CoA-Trfase_III_dom3_sf"/>
</dbReference>
<reference evidence="2 6" key="3">
    <citation type="journal article" date="2024" name="Microbiol. Resour. Announc.">
        <title>Genome annotations for the ascomycete fungi Trichoderma harzianum, Trichoderma aggressivum, and Purpureocillium lilacinum.</title>
        <authorList>
            <person name="Beijen E.P.W."/>
            <person name="Ohm R.A."/>
        </authorList>
    </citation>
    <scope>NUCLEOTIDE SEQUENCE [LARGE SCALE GENOMIC DNA]</scope>
    <source>
        <strain evidence="2 6">CBS 150709</strain>
    </source>
</reference>
<accession>A0A179GK53</accession>
<dbReference type="EMBL" id="LSBI01000007">
    <property type="protein sequence ID" value="OAQ85489.1"/>
    <property type="molecule type" value="Genomic_DNA"/>
</dbReference>
<evidence type="ECO:0000313" key="2">
    <source>
        <dbReference type="EMBL" id="KAK4086216.1"/>
    </source>
</evidence>
<dbReference type="RefSeq" id="XP_018176346.1">
    <property type="nucleotide sequence ID" value="XM_018324952.1"/>
</dbReference>
<evidence type="ECO:0000313" key="5">
    <source>
        <dbReference type="Proteomes" id="UP000078240"/>
    </source>
</evidence>
<organism evidence="3 5">
    <name type="scientific">Purpureocillium lilacinum</name>
    <name type="common">Paecilomyces lilacinus</name>
    <dbReference type="NCBI Taxonomy" id="33203"/>
    <lineage>
        <taxon>Eukaryota</taxon>
        <taxon>Fungi</taxon>
        <taxon>Dikarya</taxon>
        <taxon>Ascomycota</taxon>
        <taxon>Pezizomycotina</taxon>
        <taxon>Sordariomycetes</taxon>
        <taxon>Hypocreomycetidae</taxon>
        <taxon>Hypocreales</taxon>
        <taxon>Ophiocordycipitaceae</taxon>
        <taxon>Purpureocillium</taxon>
    </lineage>
</organism>
<dbReference type="InterPro" id="IPR023606">
    <property type="entry name" value="CoA-Trfase_III_dom_1_sf"/>
</dbReference>
<dbReference type="GO" id="GO:0016740">
    <property type="term" value="F:transferase activity"/>
    <property type="evidence" value="ECO:0007669"/>
    <property type="project" value="UniProtKB-KW"/>
</dbReference>
<dbReference type="PANTHER" id="PTHR48228">
    <property type="entry name" value="SUCCINYL-COA--D-CITRAMALATE COA-TRANSFERASE"/>
    <property type="match status" value="1"/>
</dbReference>
<dbReference type="Pfam" id="PF02515">
    <property type="entry name" value="CoA_transf_3"/>
    <property type="match status" value="1"/>
</dbReference>
<protein>
    <submittedName>
        <fullName evidence="3">CoA-transferase family III</fullName>
    </submittedName>
</protein>
<dbReference type="AlphaFoldDB" id="A0A179GK53"/>
<evidence type="ECO:0000313" key="3">
    <source>
        <dbReference type="EMBL" id="OAQ77499.1"/>
    </source>
</evidence>
<sequence length="411" mass="43516">MATAAGPPPLTGIKVLEFAGLAPGPFCGMLLADAGASVLRIDRAPRGGPGGGSTPVSQDTLTRHKASLAVDLKSPRGIRLVRSLVARGADVLIDPFRPGVLERLGLGPDDLLPLNPRLVYGRLTGYRRDGRYRDMAGHDINYLAVSGALGLLGRDGDTPHPPVNLLADFAGGGATLFQGILLALLSRASTGRGQVVEANMVDGASYLATFPRFMLKSPLGGRGRGRNLLDGGCPYYDTYATKDGRYVSVGALEPQFFDALLRGLGLEGQGWESRRYDPDEWPALRRVLTDVFGSKTRTEWERVFDGTDACVAPVLEYAELETDPAREGDQRPAVTLRATPCLAVKQQGDAPGDPATYGQGRGVPGDGYEGAALAPGEGAEEVLGGWFGWTKGKDYDVTDGAYELASSDSKL</sequence>
<dbReference type="Gene3D" id="3.30.1540.10">
    <property type="entry name" value="formyl-coa transferase, domain 3"/>
    <property type="match status" value="1"/>
</dbReference>
<evidence type="ECO:0000313" key="4">
    <source>
        <dbReference type="EMBL" id="OAQ85489.1"/>
    </source>
</evidence>
<dbReference type="PANTHER" id="PTHR48228:SF5">
    <property type="entry name" value="ALPHA-METHYLACYL-COA RACEMASE"/>
    <property type="match status" value="1"/>
</dbReference>
<dbReference type="EMBL" id="LSBH01000006">
    <property type="protein sequence ID" value="OAQ77499.1"/>
    <property type="molecule type" value="Genomic_DNA"/>
</dbReference>
<keyword evidence="3" id="KW-0808">Transferase</keyword>
<dbReference type="OMA" id="VVIDPFR"/>
<dbReference type="GeneID" id="28890001"/>
<dbReference type="EMBL" id="JAWRVI010000043">
    <property type="protein sequence ID" value="KAK4086216.1"/>
    <property type="molecule type" value="Genomic_DNA"/>
</dbReference>
<proteinExistence type="inferred from homology"/>
<dbReference type="Proteomes" id="UP000078240">
    <property type="component" value="Unassembled WGS sequence"/>
</dbReference>
<comment type="similarity">
    <text evidence="1">Belongs to the CoA-transferase III family.</text>
</comment>
<reference evidence="3 5" key="1">
    <citation type="submission" date="2016-01" db="EMBL/GenBank/DDBJ databases">
        <title>Biosynthesis of antibiotic leucinostatins and their inhibition on Phytophthora in bio-control Purpureocillium lilacinum.</title>
        <authorList>
            <person name="Wang G."/>
            <person name="Liu Z."/>
            <person name="Lin R."/>
            <person name="Li E."/>
            <person name="Mao Z."/>
            <person name="Ling J."/>
            <person name="Yin W."/>
            <person name="Xie B."/>
        </authorList>
    </citation>
    <scope>NUCLEOTIDE SEQUENCE [LARGE SCALE GENOMIC DNA]</scope>
    <source>
        <strain evidence="3">PLBJ-1</strain>
        <strain evidence="4">PLFJ-1</strain>
    </source>
</reference>
<dbReference type="STRING" id="33203.A0A179GK53"/>